<evidence type="ECO:0000313" key="4">
    <source>
        <dbReference type="Proteomes" id="UP000077667"/>
    </source>
</evidence>
<dbReference type="OrthoDB" id="9784832at2"/>
<dbReference type="EMBL" id="CP015772">
    <property type="protein sequence ID" value="ANH80751.1"/>
    <property type="molecule type" value="Genomic_DNA"/>
</dbReference>
<gene>
    <name evidence="3" type="ORF">A8C56_06955</name>
</gene>
<dbReference type="Pfam" id="PF13562">
    <property type="entry name" value="NTP_transf_4"/>
    <property type="match status" value="1"/>
</dbReference>
<proteinExistence type="predicted"/>
<dbReference type="RefSeq" id="WP_067753775.1">
    <property type="nucleotide sequence ID" value="NZ_CP015772.1"/>
</dbReference>
<reference evidence="3 4" key="1">
    <citation type="submission" date="2016-05" db="EMBL/GenBank/DDBJ databases">
        <title>Niabella ginsenosidivorans BS26 whole genome sequencing.</title>
        <authorList>
            <person name="Im W.T."/>
            <person name="Siddiqi M.Z."/>
        </authorList>
    </citation>
    <scope>NUCLEOTIDE SEQUENCE [LARGE SCALE GENOMIC DNA]</scope>
    <source>
        <strain evidence="3 4">BS26</strain>
    </source>
</reference>
<dbReference type="AlphaFoldDB" id="A0A1A9I219"/>
<dbReference type="InterPro" id="IPR050065">
    <property type="entry name" value="GlmU-like"/>
</dbReference>
<dbReference type="InterPro" id="IPR011004">
    <property type="entry name" value="Trimer_LpxA-like_sf"/>
</dbReference>
<keyword evidence="2" id="KW-0012">Acyltransferase</keyword>
<protein>
    <submittedName>
        <fullName evidence="3">Sugar-1-phosphate guanyl transferase</fullName>
    </submittedName>
</protein>
<dbReference type="PANTHER" id="PTHR43584">
    <property type="entry name" value="NUCLEOTIDYL TRANSFERASE"/>
    <property type="match status" value="1"/>
</dbReference>
<dbReference type="STRING" id="1176587.A8C56_06955"/>
<name>A0A1A9I219_9BACT</name>
<keyword evidence="1 3" id="KW-0808">Transferase</keyword>
<dbReference type="Gene3D" id="2.160.10.10">
    <property type="entry name" value="Hexapeptide repeat proteins"/>
    <property type="match status" value="1"/>
</dbReference>
<dbReference type="KEGG" id="nia:A8C56_06955"/>
<dbReference type="InterPro" id="IPR023917">
    <property type="entry name" value="Bifunctiontional_GlmU_bac-type"/>
</dbReference>
<keyword evidence="4" id="KW-1185">Reference proteome</keyword>
<dbReference type="GO" id="GO:0016746">
    <property type="term" value="F:acyltransferase activity"/>
    <property type="evidence" value="ECO:0007669"/>
    <property type="project" value="UniProtKB-KW"/>
</dbReference>
<evidence type="ECO:0000256" key="2">
    <source>
        <dbReference type="ARBA" id="ARBA00023315"/>
    </source>
</evidence>
<dbReference type="PANTHER" id="PTHR43584:SF8">
    <property type="entry name" value="N-ACETYLMURAMATE ALPHA-1-PHOSPHATE URIDYLYLTRANSFERASE"/>
    <property type="match status" value="1"/>
</dbReference>
<dbReference type="NCBIfam" id="TIGR03991">
    <property type="entry name" value="alt_bact_glmU"/>
    <property type="match status" value="1"/>
</dbReference>
<accession>A0A1A9I219</accession>
<dbReference type="Proteomes" id="UP000077667">
    <property type="component" value="Chromosome"/>
</dbReference>
<organism evidence="3 4">
    <name type="scientific">Niabella ginsenosidivorans</name>
    <dbReference type="NCBI Taxonomy" id="1176587"/>
    <lineage>
        <taxon>Bacteria</taxon>
        <taxon>Pseudomonadati</taxon>
        <taxon>Bacteroidota</taxon>
        <taxon>Chitinophagia</taxon>
        <taxon>Chitinophagales</taxon>
        <taxon>Chitinophagaceae</taxon>
        <taxon>Niabella</taxon>
    </lineage>
</organism>
<dbReference type="GO" id="GO:0016779">
    <property type="term" value="F:nucleotidyltransferase activity"/>
    <property type="evidence" value="ECO:0007669"/>
    <property type="project" value="UniProtKB-ARBA"/>
</dbReference>
<evidence type="ECO:0000256" key="1">
    <source>
        <dbReference type="ARBA" id="ARBA00022679"/>
    </source>
</evidence>
<dbReference type="SUPFAM" id="SSF51161">
    <property type="entry name" value="Trimeric LpxA-like enzymes"/>
    <property type="match status" value="1"/>
</dbReference>
<evidence type="ECO:0000313" key="3">
    <source>
        <dbReference type="EMBL" id="ANH80751.1"/>
    </source>
</evidence>
<sequence>MSPVTFTHNHYKEEQLFPFCLTTRVEDIPSGMLSNRKRWELIVEQELPSGSGGEWVVPANLLPSEELIALLKNFKEGDFLELDREGGAAIIGLGKSHKAFSGKPVEVLTGNALRWLEFGWNIFEHNAYLLHFDFRLLTQGRNSVPVPDGNRFTGNAVFIEEGASVRFAVINAEEGPVYIAKNALIMEGTCIRGPVFIGENAVVKMGTRIYGGTTVGYCCTVGGEIKNTVFFPFSNKAHDGYIGDAVIGRWCNLGGGTSNSNLKNTAGNISVILPSGVYKAGMKCGVLMGDYTRTAINTSINSGTVIGVCANVFGKGLTPKWIPSFSWGYNDAVLYEAEKILEHLERWMQTKKQTMTTREKEQITHIYYQTKTKKS</sequence>